<dbReference type="GeneID" id="77731743"/>
<evidence type="ECO:0008006" key="3">
    <source>
        <dbReference type="Google" id="ProtNLM"/>
    </source>
</evidence>
<proteinExistence type="predicted"/>
<dbReference type="Proteomes" id="UP001164286">
    <property type="component" value="Unassembled WGS sequence"/>
</dbReference>
<keyword evidence="2" id="KW-1185">Reference proteome</keyword>
<comment type="caution">
    <text evidence="1">The sequence shown here is derived from an EMBL/GenBank/DDBJ whole genome shotgun (WGS) entry which is preliminary data.</text>
</comment>
<protein>
    <recommendedName>
        <fullName evidence="3">BTB domain-containing protein</fullName>
    </recommendedName>
</protein>
<accession>A0AA38LV02</accession>
<dbReference type="AlphaFoldDB" id="A0AA38LV02"/>
<dbReference type="RefSeq" id="XP_052947499.1">
    <property type="nucleotide sequence ID" value="XM_053092538.1"/>
</dbReference>
<sequence length="299" mass="33380">MPAASPARTRSSARISRTPENPELIFHEDFQAHHPGDIILQAGDSEALCYRFSRSLLVAISPFFANLPVAGPDDLHQGVPLIPLHDTTTAGLHVFLTAVKAITTSETFPRIEYGEDHVVPYLEAALIGRVYDAPAIYRILIENLQDPETLTSRDYYLEFAIWAIGGITAKLPKAAANTLLADADDNTDVDGDIVDVCESHGPQRFRERVDPISSLQKPFSAHEADPSLARCKDVKKDAKDIAAQVRARIAEAKTTTELLALKKRRYDVACRACRREAEDRYRPHMRWLADYTEYIRGSR</sequence>
<evidence type="ECO:0000313" key="1">
    <source>
        <dbReference type="EMBL" id="KAI9637722.1"/>
    </source>
</evidence>
<evidence type="ECO:0000313" key="2">
    <source>
        <dbReference type="Proteomes" id="UP001164286"/>
    </source>
</evidence>
<dbReference type="EMBL" id="JAKWFO010000004">
    <property type="protein sequence ID" value="KAI9637722.1"/>
    <property type="molecule type" value="Genomic_DNA"/>
</dbReference>
<organism evidence="1 2">
    <name type="scientific">Dioszegia hungarica</name>
    <dbReference type="NCBI Taxonomy" id="4972"/>
    <lineage>
        <taxon>Eukaryota</taxon>
        <taxon>Fungi</taxon>
        <taxon>Dikarya</taxon>
        <taxon>Basidiomycota</taxon>
        <taxon>Agaricomycotina</taxon>
        <taxon>Tremellomycetes</taxon>
        <taxon>Tremellales</taxon>
        <taxon>Bulleribasidiaceae</taxon>
        <taxon>Dioszegia</taxon>
    </lineage>
</organism>
<reference evidence="1" key="1">
    <citation type="journal article" date="2022" name="G3 (Bethesda)">
        <title>High quality genome of the basidiomycete yeast Dioszegia hungarica PDD-24b-2 isolated from cloud water.</title>
        <authorList>
            <person name="Jarrige D."/>
            <person name="Haridas S."/>
            <person name="Bleykasten-Grosshans C."/>
            <person name="Joly M."/>
            <person name="Nadalig T."/>
            <person name="Sancelme M."/>
            <person name="Vuilleumier S."/>
            <person name="Grigoriev I.V."/>
            <person name="Amato P."/>
            <person name="Bringel F."/>
        </authorList>
    </citation>
    <scope>NUCLEOTIDE SEQUENCE</scope>
    <source>
        <strain evidence="1">PDD-24b-2</strain>
    </source>
</reference>
<gene>
    <name evidence="1" type="ORF">MKK02DRAFT_43652</name>
</gene>
<name>A0AA38LV02_9TREE</name>